<dbReference type="InterPro" id="IPR000673">
    <property type="entry name" value="Sig_transdc_resp-reg_Me-estase"/>
</dbReference>
<evidence type="ECO:0000259" key="5">
    <source>
        <dbReference type="PROSITE" id="PS50122"/>
    </source>
</evidence>
<dbReference type="CDD" id="cd16433">
    <property type="entry name" value="CheB"/>
    <property type="match status" value="1"/>
</dbReference>
<organism evidence="6">
    <name type="scientific">Sediminibacterium sp. KACHI17</name>
    <dbReference type="NCBI Taxonomy" id="1751071"/>
    <lineage>
        <taxon>Bacteria</taxon>
        <taxon>Pseudomonadati</taxon>
        <taxon>Bacteroidota</taxon>
        <taxon>Chitinophagia</taxon>
        <taxon>Chitinophagales</taxon>
        <taxon>Chitinophagaceae</taxon>
        <taxon>Sediminibacterium</taxon>
    </lineage>
</organism>
<gene>
    <name evidence="6" type="ORF">KACHI17_14120</name>
</gene>
<dbReference type="PROSITE" id="PS50122">
    <property type="entry name" value="CHEB"/>
    <property type="match status" value="1"/>
</dbReference>
<keyword evidence="1 4" id="KW-0378">Hydrolase</keyword>
<dbReference type="RefSeq" id="WP_353548174.1">
    <property type="nucleotide sequence ID" value="NZ_AP029612.1"/>
</dbReference>
<feature type="domain" description="CheB-type methylesterase" evidence="5">
    <location>
        <begin position="3"/>
        <end position="190"/>
    </location>
</feature>
<dbReference type="SUPFAM" id="SSF52738">
    <property type="entry name" value="Methylesterase CheB, C-terminal domain"/>
    <property type="match status" value="1"/>
</dbReference>
<feature type="active site" evidence="4">
    <location>
        <position position="15"/>
    </location>
</feature>
<sequence length="190" mass="20789">MESIPKYDIIVMGGSAGSIPVCISLLKALSNNKHIPVVLIIHRMRNVVSQLDKLLTREVGSIKVTEPEDKQLIAKGRVYLAPQNYHLLFEEDDSFSLDYSDPVHYSRPSIDVSFESAGRAYGNRVLAILLSGANADGSYGISYLSDIGADCIVQDPNSAQYPTMPSSAIALGKNIRIMNEAEMVAFLQEL</sequence>
<dbReference type="Pfam" id="PF01339">
    <property type="entry name" value="CheB_methylest"/>
    <property type="match status" value="1"/>
</dbReference>
<dbReference type="PANTHER" id="PTHR42872">
    <property type="entry name" value="PROTEIN-GLUTAMATE METHYLESTERASE/PROTEIN-GLUTAMINE GLUTAMINASE"/>
    <property type="match status" value="1"/>
</dbReference>
<proteinExistence type="predicted"/>
<dbReference type="GO" id="GO:0006935">
    <property type="term" value="P:chemotaxis"/>
    <property type="evidence" value="ECO:0007669"/>
    <property type="project" value="UniProtKB-UniRule"/>
</dbReference>
<name>A0AAT9GIX8_9BACT</name>
<dbReference type="EC" id="3.1.1.61" evidence="2"/>
<keyword evidence="4" id="KW-0145">Chemotaxis</keyword>
<comment type="catalytic activity">
    <reaction evidence="3">
        <text>[protein]-L-glutamate 5-O-methyl ester + H2O = L-glutamyl-[protein] + methanol + H(+)</text>
        <dbReference type="Rhea" id="RHEA:23236"/>
        <dbReference type="Rhea" id="RHEA-COMP:10208"/>
        <dbReference type="Rhea" id="RHEA-COMP:10311"/>
        <dbReference type="ChEBI" id="CHEBI:15377"/>
        <dbReference type="ChEBI" id="CHEBI:15378"/>
        <dbReference type="ChEBI" id="CHEBI:17790"/>
        <dbReference type="ChEBI" id="CHEBI:29973"/>
        <dbReference type="ChEBI" id="CHEBI:82795"/>
        <dbReference type="EC" id="3.1.1.61"/>
    </reaction>
</comment>
<dbReference type="PANTHER" id="PTHR42872:SF6">
    <property type="entry name" value="PROTEIN-GLUTAMATE METHYLESTERASE_PROTEIN-GLUTAMINE GLUTAMINASE"/>
    <property type="match status" value="1"/>
</dbReference>
<dbReference type="GO" id="GO:0008984">
    <property type="term" value="F:protein-glutamate methylesterase activity"/>
    <property type="evidence" value="ECO:0007669"/>
    <property type="project" value="UniProtKB-EC"/>
</dbReference>
<evidence type="ECO:0000256" key="1">
    <source>
        <dbReference type="ARBA" id="ARBA00022801"/>
    </source>
</evidence>
<reference evidence="6" key="1">
    <citation type="submission" date="2024-02" db="EMBL/GenBank/DDBJ databases">
        <title>Sediminibacterium planktonica sp. nov. and Sediminibacterium longus sp. nov., isolated from surface lake and river water.</title>
        <authorList>
            <person name="Watanabe K."/>
            <person name="Takemine S."/>
            <person name="Ishii Y."/>
            <person name="Ogata Y."/>
            <person name="Shindo C."/>
            <person name="Suda W."/>
        </authorList>
    </citation>
    <scope>NUCLEOTIDE SEQUENCE</scope>
    <source>
        <strain evidence="6">KACHI17</strain>
    </source>
</reference>
<evidence type="ECO:0000256" key="3">
    <source>
        <dbReference type="ARBA" id="ARBA00048267"/>
    </source>
</evidence>
<dbReference type="GO" id="GO:0000156">
    <property type="term" value="F:phosphorelay response regulator activity"/>
    <property type="evidence" value="ECO:0007669"/>
    <property type="project" value="InterPro"/>
</dbReference>
<accession>A0AAT9GIX8</accession>
<dbReference type="InterPro" id="IPR035909">
    <property type="entry name" value="CheB_C"/>
</dbReference>
<dbReference type="Gene3D" id="3.40.50.180">
    <property type="entry name" value="Methylesterase CheB, C-terminal domain"/>
    <property type="match status" value="1"/>
</dbReference>
<feature type="active site" evidence="4">
    <location>
        <position position="42"/>
    </location>
</feature>
<protein>
    <recommendedName>
        <fullName evidence="2">protein-glutamate methylesterase</fullName>
        <ecNumber evidence="2">3.1.1.61</ecNumber>
    </recommendedName>
</protein>
<evidence type="ECO:0000313" key="6">
    <source>
        <dbReference type="EMBL" id="BFG70531.1"/>
    </source>
</evidence>
<dbReference type="AlphaFoldDB" id="A0AAT9GIX8"/>
<evidence type="ECO:0000256" key="2">
    <source>
        <dbReference type="ARBA" id="ARBA00039140"/>
    </source>
</evidence>
<dbReference type="GO" id="GO:0005737">
    <property type="term" value="C:cytoplasm"/>
    <property type="evidence" value="ECO:0007669"/>
    <property type="project" value="InterPro"/>
</dbReference>
<evidence type="ECO:0000256" key="4">
    <source>
        <dbReference type="PROSITE-ProRule" id="PRU00050"/>
    </source>
</evidence>
<dbReference type="EMBL" id="AP029612">
    <property type="protein sequence ID" value="BFG70531.1"/>
    <property type="molecule type" value="Genomic_DNA"/>
</dbReference>
<feature type="active site" evidence="4">
    <location>
        <position position="136"/>
    </location>
</feature>